<dbReference type="EMBL" id="BARV01008001">
    <property type="protein sequence ID" value="GAI15353.1"/>
    <property type="molecule type" value="Genomic_DNA"/>
</dbReference>
<gene>
    <name evidence="1" type="ORF">S06H3_16193</name>
</gene>
<dbReference type="AlphaFoldDB" id="X1L8H8"/>
<comment type="caution">
    <text evidence="1">The sequence shown here is derived from an EMBL/GenBank/DDBJ whole genome shotgun (WGS) entry which is preliminary data.</text>
</comment>
<sequence length="116" mass="12856">MEMEDAVNSSRKLHREKAILAEALIGCSRYMAYMAFHTSYLAGGITMEEFHEASKDFCIKSGTPIEQLADKIVVIIRETGQAFPPEQLEEFCSATGEEVADALRMLEKEGLVILGP</sequence>
<name>X1L8H8_9ZZZZ</name>
<protein>
    <submittedName>
        <fullName evidence="1">Uncharacterized protein</fullName>
    </submittedName>
</protein>
<accession>X1L8H8</accession>
<evidence type="ECO:0000313" key="1">
    <source>
        <dbReference type="EMBL" id="GAI15353.1"/>
    </source>
</evidence>
<proteinExistence type="predicted"/>
<organism evidence="1">
    <name type="scientific">marine sediment metagenome</name>
    <dbReference type="NCBI Taxonomy" id="412755"/>
    <lineage>
        <taxon>unclassified sequences</taxon>
        <taxon>metagenomes</taxon>
        <taxon>ecological metagenomes</taxon>
    </lineage>
</organism>
<reference evidence="1" key="1">
    <citation type="journal article" date="2014" name="Front. Microbiol.">
        <title>High frequency of phylogenetically diverse reductive dehalogenase-homologous genes in deep subseafloor sedimentary metagenomes.</title>
        <authorList>
            <person name="Kawai M."/>
            <person name="Futagami T."/>
            <person name="Toyoda A."/>
            <person name="Takaki Y."/>
            <person name="Nishi S."/>
            <person name="Hori S."/>
            <person name="Arai W."/>
            <person name="Tsubouchi T."/>
            <person name="Morono Y."/>
            <person name="Uchiyama I."/>
            <person name="Ito T."/>
            <person name="Fujiyama A."/>
            <person name="Inagaki F."/>
            <person name="Takami H."/>
        </authorList>
    </citation>
    <scope>NUCLEOTIDE SEQUENCE</scope>
    <source>
        <strain evidence="1">Expedition CK06-06</strain>
    </source>
</reference>